<feature type="region of interest" description="Disordered" evidence="10">
    <location>
        <begin position="225"/>
        <end position="245"/>
    </location>
</feature>
<proteinExistence type="predicted"/>
<reference evidence="12" key="2">
    <citation type="submission" date="2025-08" db="UniProtKB">
        <authorList>
            <consortium name="Ensembl"/>
        </authorList>
    </citation>
    <scope>IDENTIFICATION</scope>
</reference>
<dbReference type="GO" id="GO:0005634">
    <property type="term" value="C:nucleus"/>
    <property type="evidence" value="ECO:0007669"/>
    <property type="project" value="UniProtKB-SubCell"/>
</dbReference>
<dbReference type="InterPro" id="IPR036236">
    <property type="entry name" value="Znf_C2H2_sf"/>
</dbReference>
<evidence type="ECO:0000256" key="9">
    <source>
        <dbReference type="PROSITE-ProRule" id="PRU00042"/>
    </source>
</evidence>
<evidence type="ECO:0000256" key="2">
    <source>
        <dbReference type="ARBA" id="ARBA00022723"/>
    </source>
</evidence>
<evidence type="ECO:0000256" key="10">
    <source>
        <dbReference type="SAM" id="MobiDB-lite"/>
    </source>
</evidence>
<feature type="domain" description="C2H2-type" evidence="11">
    <location>
        <begin position="342"/>
        <end position="369"/>
    </location>
</feature>
<evidence type="ECO:0000259" key="11">
    <source>
        <dbReference type="PROSITE" id="PS50157"/>
    </source>
</evidence>
<dbReference type="Pfam" id="PF01352">
    <property type="entry name" value="KRAB"/>
    <property type="match status" value="1"/>
</dbReference>
<evidence type="ECO:0000256" key="1">
    <source>
        <dbReference type="ARBA" id="ARBA00004123"/>
    </source>
</evidence>
<reference evidence="12" key="3">
    <citation type="submission" date="2025-09" db="UniProtKB">
        <authorList>
            <consortium name="Ensembl"/>
        </authorList>
    </citation>
    <scope>IDENTIFICATION</scope>
</reference>
<dbReference type="PROSITE" id="PS50157">
    <property type="entry name" value="ZINC_FINGER_C2H2_2"/>
    <property type="match status" value="3"/>
</dbReference>
<dbReference type="FunFam" id="3.30.160.60:FF:000358">
    <property type="entry name" value="zinc finger protein 24"/>
    <property type="match status" value="1"/>
</dbReference>
<keyword evidence="7" id="KW-0804">Transcription</keyword>
<dbReference type="CDD" id="cd07765">
    <property type="entry name" value="KRAB_A-box"/>
    <property type="match status" value="1"/>
</dbReference>
<keyword evidence="13" id="KW-1185">Reference proteome</keyword>
<name>A0A8C3TVQ2_CATUS</name>
<dbReference type="PANTHER" id="PTHR23235:SF120">
    <property type="entry name" value="KRUPPEL-LIKE FACTOR 15"/>
    <property type="match status" value="1"/>
</dbReference>
<keyword evidence="5" id="KW-0862">Zinc</keyword>
<evidence type="ECO:0000313" key="12">
    <source>
        <dbReference type="Ensembl" id="ENSCUSP00005004993.1"/>
    </source>
</evidence>
<dbReference type="InterPro" id="IPR001909">
    <property type="entry name" value="KRAB"/>
</dbReference>
<dbReference type="Ensembl" id="ENSCUST00005005200.1">
    <property type="protein sequence ID" value="ENSCUSP00005004993.1"/>
    <property type="gene ID" value="ENSCUSG00005003214.1"/>
</dbReference>
<evidence type="ECO:0000256" key="7">
    <source>
        <dbReference type="ARBA" id="ARBA00023163"/>
    </source>
</evidence>
<evidence type="ECO:0000256" key="3">
    <source>
        <dbReference type="ARBA" id="ARBA00022737"/>
    </source>
</evidence>
<evidence type="ECO:0000313" key="13">
    <source>
        <dbReference type="Proteomes" id="UP000694563"/>
    </source>
</evidence>
<keyword evidence="8" id="KW-0539">Nucleus</keyword>
<keyword evidence="2" id="KW-0479">Metal-binding</keyword>
<feature type="region of interest" description="Disordered" evidence="10">
    <location>
        <begin position="265"/>
        <end position="310"/>
    </location>
</feature>
<accession>A0A8C3TVQ2</accession>
<dbReference type="SUPFAM" id="SSF57667">
    <property type="entry name" value="beta-beta-alpha zinc fingers"/>
    <property type="match status" value="2"/>
</dbReference>
<dbReference type="InterPro" id="IPR036051">
    <property type="entry name" value="KRAB_dom_sf"/>
</dbReference>
<feature type="domain" description="C2H2-type" evidence="11">
    <location>
        <begin position="314"/>
        <end position="341"/>
    </location>
</feature>
<dbReference type="Proteomes" id="UP000694563">
    <property type="component" value="Chromosome 1"/>
</dbReference>
<feature type="domain" description="C2H2-type" evidence="11">
    <location>
        <begin position="370"/>
        <end position="397"/>
    </location>
</feature>
<dbReference type="FunFam" id="3.30.160.60:FF:000060">
    <property type="entry name" value="zinc finger protein 436"/>
    <property type="match status" value="1"/>
</dbReference>
<dbReference type="Pfam" id="PF00096">
    <property type="entry name" value="zf-C2H2"/>
    <property type="match status" value="2"/>
</dbReference>
<dbReference type="Gene3D" id="3.30.160.60">
    <property type="entry name" value="Classic Zinc Finger"/>
    <property type="match status" value="3"/>
</dbReference>
<dbReference type="FunFam" id="3.30.160.60:FF:000100">
    <property type="entry name" value="Zinc finger 45-like"/>
    <property type="match status" value="1"/>
</dbReference>
<dbReference type="SUPFAM" id="SSF109640">
    <property type="entry name" value="KRAB domain (Kruppel-associated box)"/>
    <property type="match status" value="1"/>
</dbReference>
<evidence type="ECO:0000256" key="5">
    <source>
        <dbReference type="ARBA" id="ARBA00022833"/>
    </source>
</evidence>
<dbReference type="GO" id="GO:0000978">
    <property type="term" value="F:RNA polymerase II cis-regulatory region sequence-specific DNA binding"/>
    <property type="evidence" value="ECO:0007669"/>
    <property type="project" value="TreeGrafter"/>
</dbReference>
<evidence type="ECO:0000256" key="6">
    <source>
        <dbReference type="ARBA" id="ARBA00023015"/>
    </source>
</evidence>
<comment type="subcellular location">
    <subcellularLocation>
        <location evidence="1">Nucleus</location>
    </subcellularLocation>
</comment>
<dbReference type="PROSITE" id="PS00028">
    <property type="entry name" value="ZINC_FINGER_C2H2_1"/>
    <property type="match status" value="3"/>
</dbReference>
<dbReference type="GO" id="GO:0000981">
    <property type="term" value="F:DNA-binding transcription factor activity, RNA polymerase II-specific"/>
    <property type="evidence" value="ECO:0007669"/>
    <property type="project" value="TreeGrafter"/>
</dbReference>
<dbReference type="SMART" id="SM00355">
    <property type="entry name" value="ZnF_C2H2"/>
    <property type="match status" value="3"/>
</dbReference>
<evidence type="ECO:0000256" key="4">
    <source>
        <dbReference type="ARBA" id="ARBA00022771"/>
    </source>
</evidence>
<dbReference type="PANTHER" id="PTHR23235">
    <property type="entry name" value="KRUEPPEL-LIKE TRANSCRIPTION FACTOR"/>
    <property type="match status" value="1"/>
</dbReference>
<dbReference type="AlphaFoldDB" id="A0A8C3TVQ2"/>
<evidence type="ECO:0000256" key="8">
    <source>
        <dbReference type="ARBA" id="ARBA00023242"/>
    </source>
</evidence>
<reference evidence="12" key="1">
    <citation type="submission" date="2020-10" db="EMBL/GenBank/DDBJ databases">
        <title>Catharus ustulatus (Swainson's thrush) genome, bCatUst1, primary haplotype v2.</title>
        <authorList>
            <person name="Delmore K."/>
            <person name="Vafadar M."/>
            <person name="Formenti G."/>
            <person name="Chow W."/>
            <person name="Pelan S."/>
            <person name="Howe K."/>
            <person name="Rhie A."/>
            <person name="Mountcastle J."/>
            <person name="Haase B."/>
            <person name="Fedrigo O."/>
            <person name="Jarvis E.D."/>
        </authorList>
    </citation>
    <scope>NUCLEOTIDE SEQUENCE [LARGE SCALE GENOMIC DNA]</scope>
</reference>
<organism evidence="12 13">
    <name type="scientific">Catharus ustulatus</name>
    <name type="common">Russet-backed thrush</name>
    <name type="synonym">Hylocichla ustulatus</name>
    <dbReference type="NCBI Taxonomy" id="91951"/>
    <lineage>
        <taxon>Eukaryota</taxon>
        <taxon>Metazoa</taxon>
        <taxon>Chordata</taxon>
        <taxon>Craniata</taxon>
        <taxon>Vertebrata</taxon>
        <taxon>Euteleostomi</taxon>
        <taxon>Archelosauria</taxon>
        <taxon>Archosauria</taxon>
        <taxon>Dinosauria</taxon>
        <taxon>Saurischia</taxon>
        <taxon>Theropoda</taxon>
        <taxon>Coelurosauria</taxon>
        <taxon>Aves</taxon>
        <taxon>Neognathae</taxon>
        <taxon>Neoaves</taxon>
        <taxon>Telluraves</taxon>
        <taxon>Australaves</taxon>
        <taxon>Passeriformes</taxon>
        <taxon>Turdidae</taxon>
        <taxon>Catharus</taxon>
    </lineage>
</organism>
<keyword evidence="3" id="KW-0677">Repeat</keyword>
<protein>
    <recommendedName>
        <fullName evidence="11">C2H2-type domain-containing protein</fullName>
    </recommendedName>
</protein>
<sequence length="410" mass="45626">ALLQAQQWHQRNRQGLIPGTAPAQEAELLPWAGTDTISLWTVVAAVQALERSVAAHASRLFSLEHRAGNSEKKHLDCEKMVGEFGSQLESKCAALGTLIQEYGRLQRRLENMENLLKNRNLCILRLPPGVEAPAVALENDAAGFSTQEWENLEEWQRELCGKVLTGKREAPVLLGECCCGVSTHGKQIFGSTVRPLPVWDSREVQENQEGRAGLAEPGHGECCGRTLARGSGTGGRAELPESGMGNAGEVVCGNRVRVQWDCRPRDQDSLGTEEPAENEESFPTDTSGSSPCWEPPLARGSPAQQQSQGRGKSYICTDCGKNFVCHSWLVRHQTSHTGERPYKCSKCDKTYRRKDYLLNHQRRHTGERLFQCPLCSKRFVLKRSLMKHQEGHMQDTHVSQVSWPWRIPGG</sequence>
<keyword evidence="4 9" id="KW-0863">Zinc-finger</keyword>
<dbReference type="GO" id="GO:0008270">
    <property type="term" value="F:zinc ion binding"/>
    <property type="evidence" value="ECO:0007669"/>
    <property type="project" value="UniProtKB-KW"/>
</dbReference>
<keyword evidence="6" id="KW-0805">Transcription regulation</keyword>
<dbReference type="InterPro" id="IPR013087">
    <property type="entry name" value="Znf_C2H2_type"/>
</dbReference>